<feature type="active site" evidence="4">
    <location>
        <position position="37"/>
    </location>
</feature>
<dbReference type="InterPro" id="IPR001792">
    <property type="entry name" value="Acylphosphatase-like_dom"/>
</dbReference>
<dbReference type="PANTHER" id="PTHR47268">
    <property type="entry name" value="ACYLPHOSPHATASE"/>
    <property type="match status" value="1"/>
</dbReference>
<evidence type="ECO:0000256" key="6">
    <source>
        <dbReference type="RuleBase" id="RU004168"/>
    </source>
</evidence>
<evidence type="ECO:0000259" key="7">
    <source>
        <dbReference type="PROSITE" id="PS51160"/>
    </source>
</evidence>
<dbReference type="PRINTS" id="PR00112">
    <property type="entry name" value="ACYLPHPHTASE"/>
</dbReference>
<dbReference type="EC" id="3.6.1.7" evidence="2 4"/>
<evidence type="ECO:0000313" key="9">
    <source>
        <dbReference type="Proteomes" id="UP000177230"/>
    </source>
</evidence>
<accession>A0A1F5RFS6</accession>
<feature type="active site" evidence="4">
    <location>
        <position position="19"/>
    </location>
</feature>
<evidence type="ECO:0000256" key="4">
    <source>
        <dbReference type="PROSITE-ProRule" id="PRU00520"/>
    </source>
</evidence>
<name>A0A1F5RFS6_9BACT</name>
<organism evidence="8 9">
    <name type="scientific">Candidatus Edwardsbacteria bacterium GWF2_54_11</name>
    <dbReference type="NCBI Taxonomy" id="1817851"/>
    <lineage>
        <taxon>Bacteria</taxon>
        <taxon>Candidatus Edwardsiibacteriota</taxon>
    </lineage>
</organism>
<evidence type="ECO:0000256" key="5">
    <source>
        <dbReference type="RuleBase" id="RU000553"/>
    </source>
</evidence>
<dbReference type="PROSITE" id="PS51160">
    <property type="entry name" value="ACYLPHOSPHATASE_3"/>
    <property type="match status" value="1"/>
</dbReference>
<comment type="caution">
    <text evidence="8">The sequence shown here is derived from an EMBL/GenBank/DDBJ whole genome shotgun (WGS) entry which is preliminary data.</text>
</comment>
<evidence type="ECO:0000256" key="1">
    <source>
        <dbReference type="ARBA" id="ARBA00005614"/>
    </source>
</evidence>
<dbReference type="SUPFAM" id="SSF54975">
    <property type="entry name" value="Acylphosphatase/BLUF domain-like"/>
    <property type="match status" value="1"/>
</dbReference>
<dbReference type="PROSITE" id="PS00150">
    <property type="entry name" value="ACYLPHOSPHATASE_1"/>
    <property type="match status" value="1"/>
</dbReference>
<proteinExistence type="inferred from homology"/>
<gene>
    <name evidence="8" type="ORF">A2024_00085</name>
</gene>
<protein>
    <recommendedName>
        <fullName evidence="2 4">Acylphosphatase</fullName>
        <ecNumber evidence="2 4">3.6.1.7</ecNumber>
    </recommendedName>
</protein>
<dbReference type="Pfam" id="PF00708">
    <property type="entry name" value="Acylphosphatase"/>
    <property type="match status" value="1"/>
</dbReference>
<dbReference type="PANTHER" id="PTHR47268:SF4">
    <property type="entry name" value="ACYLPHOSPHATASE"/>
    <property type="match status" value="1"/>
</dbReference>
<evidence type="ECO:0000313" key="8">
    <source>
        <dbReference type="EMBL" id="OGF13355.1"/>
    </source>
</evidence>
<dbReference type="GO" id="GO:0003998">
    <property type="term" value="F:acylphosphatase activity"/>
    <property type="evidence" value="ECO:0007669"/>
    <property type="project" value="UniProtKB-EC"/>
</dbReference>
<dbReference type="PROSITE" id="PS00151">
    <property type="entry name" value="ACYLPHOSPHATASE_2"/>
    <property type="match status" value="1"/>
</dbReference>
<dbReference type="EMBL" id="MFFM01000020">
    <property type="protein sequence ID" value="OGF13355.1"/>
    <property type="molecule type" value="Genomic_DNA"/>
</dbReference>
<dbReference type="InterPro" id="IPR017968">
    <property type="entry name" value="Acylphosphatase_CS"/>
</dbReference>
<comment type="similarity">
    <text evidence="1 6">Belongs to the acylphosphatase family.</text>
</comment>
<reference evidence="8 9" key="1">
    <citation type="journal article" date="2016" name="Nat. Commun.">
        <title>Thousands of microbial genomes shed light on interconnected biogeochemical processes in an aquifer system.</title>
        <authorList>
            <person name="Anantharaman K."/>
            <person name="Brown C.T."/>
            <person name="Hug L.A."/>
            <person name="Sharon I."/>
            <person name="Castelle C.J."/>
            <person name="Probst A.J."/>
            <person name="Thomas B.C."/>
            <person name="Singh A."/>
            <person name="Wilkins M.J."/>
            <person name="Karaoz U."/>
            <person name="Brodie E.L."/>
            <person name="Williams K.H."/>
            <person name="Hubbard S.S."/>
            <person name="Banfield J.F."/>
        </authorList>
    </citation>
    <scope>NUCLEOTIDE SEQUENCE [LARGE SCALE GENOMIC DNA]</scope>
</reference>
<sequence length="91" mass="9985">MNKSLSTRITGMVQGVGFRYYVSQQARHLGLAGYVRNLPDGSVEAEVEGEEDKLKQFIVALKAGPSGAVVEEVKVEWGEYGGRYRGVNITH</sequence>
<dbReference type="Gene3D" id="3.30.70.100">
    <property type="match status" value="1"/>
</dbReference>
<dbReference type="InterPro" id="IPR036046">
    <property type="entry name" value="Acylphosphatase-like_dom_sf"/>
</dbReference>
<feature type="domain" description="Acylphosphatase-like" evidence="7">
    <location>
        <begin position="4"/>
        <end position="91"/>
    </location>
</feature>
<dbReference type="InterPro" id="IPR020456">
    <property type="entry name" value="Acylphosphatase"/>
</dbReference>
<evidence type="ECO:0000256" key="2">
    <source>
        <dbReference type="ARBA" id="ARBA00012150"/>
    </source>
</evidence>
<comment type="catalytic activity">
    <reaction evidence="3 4 5">
        <text>an acyl phosphate + H2O = a carboxylate + phosphate + H(+)</text>
        <dbReference type="Rhea" id="RHEA:14965"/>
        <dbReference type="ChEBI" id="CHEBI:15377"/>
        <dbReference type="ChEBI" id="CHEBI:15378"/>
        <dbReference type="ChEBI" id="CHEBI:29067"/>
        <dbReference type="ChEBI" id="CHEBI:43474"/>
        <dbReference type="ChEBI" id="CHEBI:59918"/>
        <dbReference type="EC" id="3.6.1.7"/>
    </reaction>
</comment>
<evidence type="ECO:0000256" key="3">
    <source>
        <dbReference type="ARBA" id="ARBA00047645"/>
    </source>
</evidence>
<dbReference type="AlphaFoldDB" id="A0A1F5RFS6"/>
<keyword evidence="4 5" id="KW-0378">Hydrolase</keyword>
<dbReference type="Proteomes" id="UP000177230">
    <property type="component" value="Unassembled WGS sequence"/>
</dbReference>